<sequence length="252" mass="27921">MFQMPSKQKAEEFIDDMFQFLFPVVSGVEQGHYAAELALIRLKGKLQELFLPIRDQFEVGCSSAAERFFECLPEVHAKLLKDAQAIYDGDPAANHIEEVILAYPGFFAVFVYRLSNQLYKCEVPIVPRLFSEYAHSKTGIDIHPGATIGEYFCIDHGTGIVVGETTNIGNYVKLYQGVTLGALSVSKDLATMKRHPTIEDNVIIYSGTTILGGETVIGENSIIGGNVWLTESVEPNSTVYNQSTVSVRKKKM</sequence>
<evidence type="ECO:0000313" key="4">
    <source>
        <dbReference type="EMBL" id="NME66884.1"/>
    </source>
</evidence>
<name>A0A7X9P1E6_9BACT</name>
<organism evidence="4 5">
    <name type="scientific">Flammeovirga aprica JL-4</name>
    <dbReference type="NCBI Taxonomy" id="694437"/>
    <lineage>
        <taxon>Bacteria</taxon>
        <taxon>Pseudomonadati</taxon>
        <taxon>Bacteroidota</taxon>
        <taxon>Cytophagia</taxon>
        <taxon>Cytophagales</taxon>
        <taxon>Flammeovirgaceae</taxon>
        <taxon>Flammeovirga</taxon>
    </lineage>
</organism>
<dbReference type="Gene3D" id="1.10.3130.10">
    <property type="entry name" value="serine acetyltransferase, domain 1"/>
    <property type="match status" value="1"/>
</dbReference>
<keyword evidence="2 4" id="KW-0808">Transferase</keyword>
<protein>
    <submittedName>
        <fullName evidence="4">Serine acetyltransferase</fullName>
    </submittedName>
</protein>
<keyword evidence="5" id="KW-1185">Reference proteome</keyword>
<gene>
    <name evidence="4" type="ORF">HHU12_02800</name>
</gene>
<dbReference type="AlphaFoldDB" id="A0A7X9P1E6"/>
<proteinExistence type="predicted"/>
<dbReference type="EMBL" id="JABANE010000005">
    <property type="protein sequence ID" value="NME66884.1"/>
    <property type="molecule type" value="Genomic_DNA"/>
</dbReference>
<dbReference type="NCBIfam" id="NF041874">
    <property type="entry name" value="EPS_EpsC"/>
    <property type="match status" value="1"/>
</dbReference>
<evidence type="ECO:0000256" key="3">
    <source>
        <dbReference type="ARBA" id="ARBA00023315"/>
    </source>
</evidence>
<accession>A0A7X9P1E6</accession>
<dbReference type="GO" id="GO:0016746">
    <property type="term" value="F:acyltransferase activity"/>
    <property type="evidence" value="ECO:0007669"/>
    <property type="project" value="UniProtKB-KW"/>
</dbReference>
<dbReference type="CDD" id="cd03354">
    <property type="entry name" value="LbH_SAT"/>
    <property type="match status" value="1"/>
</dbReference>
<evidence type="ECO:0000256" key="2">
    <source>
        <dbReference type="ARBA" id="ARBA00022679"/>
    </source>
</evidence>
<dbReference type="InterPro" id="IPR053376">
    <property type="entry name" value="Serine_acetyltransferase"/>
</dbReference>
<dbReference type="PANTHER" id="PTHR42811">
    <property type="entry name" value="SERINE ACETYLTRANSFERASE"/>
    <property type="match status" value="1"/>
</dbReference>
<dbReference type="InterPro" id="IPR011004">
    <property type="entry name" value="Trimer_LpxA-like_sf"/>
</dbReference>
<dbReference type="InterPro" id="IPR042122">
    <property type="entry name" value="Ser_AcTrfase_N_sf"/>
</dbReference>
<dbReference type="SUPFAM" id="SSF51161">
    <property type="entry name" value="Trimeric LpxA-like enzymes"/>
    <property type="match status" value="1"/>
</dbReference>
<comment type="caution">
    <text evidence="4">The sequence shown here is derived from an EMBL/GenBank/DDBJ whole genome shotgun (WGS) entry which is preliminary data.</text>
</comment>
<dbReference type="InterPro" id="IPR045304">
    <property type="entry name" value="LbH_SAT"/>
</dbReference>
<evidence type="ECO:0000313" key="5">
    <source>
        <dbReference type="Proteomes" id="UP000576082"/>
    </source>
</evidence>
<evidence type="ECO:0000256" key="1">
    <source>
        <dbReference type="ARBA" id="ARBA00022605"/>
    </source>
</evidence>
<keyword evidence="1" id="KW-0028">Amino-acid biosynthesis</keyword>
<dbReference type="GO" id="GO:0008652">
    <property type="term" value="P:amino acid biosynthetic process"/>
    <property type="evidence" value="ECO:0007669"/>
    <property type="project" value="UniProtKB-KW"/>
</dbReference>
<keyword evidence="3" id="KW-0012">Acyltransferase</keyword>
<dbReference type="Proteomes" id="UP000576082">
    <property type="component" value="Unassembled WGS sequence"/>
</dbReference>
<reference evidence="4 5" key="1">
    <citation type="submission" date="2020-04" db="EMBL/GenBank/DDBJ databases">
        <title>Flammeovirga sp. SR4, a novel species isolated from seawater.</title>
        <authorList>
            <person name="Wang X."/>
        </authorList>
    </citation>
    <scope>NUCLEOTIDE SEQUENCE [LARGE SCALE GENOMIC DNA]</scope>
    <source>
        <strain evidence="4 5">ATCC 23126</strain>
    </source>
</reference>
<dbReference type="Gene3D" id="2.160.10.10">
    <property type="entry name" value="Hexapeptide repeat proteins"/>
    <property type="match status" value="1"/>
</dbReference>